<evidence type="ECO:0000313" key="15">
    <source>
        <dbReference type="EMBL" id="MBK1880161.1"/>
    </source>
</evidence>
<dbReference type="PANTHER" id="PTHR19384:SF128">
    <property type="entry name" value="NADPH OXIDOREDUCTASE A"/>
    <property type="match status" value="1"/>
</dbReference>
<dbReference type="InterPro" id="IPR001709">
    <property type="entry name" value="Flavoprot_Pyr_Nucl_cyt_Rdtase"/>
</dbReference>
<dbReference type="FunFam" id="3.40.50.80:FF:000001">
    <property type="entry name" value="NADPH--cytochrome P450 reductase 1"/>
    <property type="match status" value="1"/>
</dbReference>
<keyword evidence="8" id="KW-0249">Electron transport</keyword>
<dbReference type="InterPro" id="IPR029039">
    <property type="entry name" value="Flavoprotein-like_sf"/>
</dbReference>
<feature type="binding site" evidence="12">
    <location>
        <position position="354"/>
    </location>
    <ligand>
        <name>FAD</name>
        <dbReference type="ChEBI" id="CHEBI:57692"/>
    </ligand>
</feature>
<feature type="binding site" evidence="12">
    <location>
        <position position="597"/>
    </location>
    <ligand>
        <name>FAD</name>
        <dbReference type="ChEBI" id="CHEBI:57692"/>
    </ligand>
</feature>
<dbReference type="InterPro" id="IPR010199">
    <property type="entry name" value="CysJ"/>
</dbReference>
<evidence type="ECO:0000259" key="13">
    <source>
        <dbReference type="PROSITE" id="PS50902"/>
    </source>
</evidence>
<comment type="caution">
    <text evidence="15">The sequence shown here is derived from an EMBL/GenBank/DDBJ whole genome shotgun (WGS) entry which is preliminary data.</text>
</comment>
<dbReference type="InterPro" id="IPR001433">
    <property type="entry name" value="OxRdtase_FAD/NAD-bd"/>
</dbReference>
<dbReference type="PROSITE" id="PS51384">
    <property type="entry name" value="FAD_FR"/>
    <property type="match status" value="1"/>
</dbReference>
<dbReference type="Gene3D" id="2.40.30.10">
    <property type="entry name" value="Translation factors"/>
    <property type="match status" value="1"/>
</dbReference>
<evidence type="ECO:0000256" key="12">
    <source>
        <dbReference type="PIRSR" id="PIRSR000207-1"/>
    </source>
</evidence>
<dbReference type="Pfam" id="PF00258">
    <property type="entry name" value="Flavodoxin_1"/>
    <property type="match status" value="1"/>
</dbReference>
<feature type="domain" description="Flavodoxin-like" evidence="13">
    <location>
        <begin position="61"/>
        <end position="199"/>
    </location>
</feature>
<gene>
    <name evidence="15" type="ORF">JIN87_24965</name>
</gene>
<keyword evidence="4" id="KW-0285">Flavoprotein</keyword>
<dbReference type="Pfam" id="PF00175">
    <property type="entry name" value="NAD_binding_1"/>
    <property type="match status" value="1"/>
</dbReference>
<dbReference type="NCBIfam" id="TIGR01931">
    <property type="entry name" value="cysJ"/>
    <property type="match status" value="1"/>
</dbReference>
<evidence type="ECO:0000256" key="8">
    <source>
        <dbReference type="ARBA" id="ARBA00022982"/>
    </source>
</evidence>
<keyword evidence="10" id="KW-0198">Cysteine biosynthesis</keyword>
<dbReference type="InterPro" id="IPR017927">
    <property type="entry name" value="FAD-bd_FR_type"/>
</dbReference>
<comment type="catalytic activity">
    <reaction evidence="11">
        <text>hydrogen sulfide + 3 NADP(+) + 3 H2O = sulfite + 3 NADPH + 4 H(+)</text>
        <dbReference type="Rhea" id="RHEA:13801"/>
        <dbReference type="ChEBI" id="CHEBI:15377"/>
        <dbReference type="ChEBI" id="CHEBI:15378"/>
        <dbReference type="ChEBI" id="CHEBI:17359"/>
        <dbReference type="ChEBI" id="CHEBI:29919"/>
        <dbReference type="ChEBI" id="CHEBI:57783"/>
        <dbReference type="ChEBI" id="CHEBI:58349"/>
        <dbReference type="EC" id="1.8.1.2"/>
    </reaction>
</comment>
<dbReference type="PIRSF" id="PIRSF000207">
    <property type="entry name" value="SiR-FP_CysJ"/>
    <property type="match status" value="1"/>
</dbReference>
<evidence type="ECO:0000313" key="16">
    <source>
        <dbReference type="Proteomes" id="UP000617628"/>
    </source>
</evidence>
<feature type="binding site" evidence="12">
    <location>
        <begin position="517"/>
        <end position="518"/>
    </location>
    <ligand>
        <name>NADP(+)</name>
        <dbReference type="ChEBI" id="CHEBI:58349"/>
    </ligand>
</feature>
<feature type="domain" description="FAD-binding FR-type" evidence="14">
    <location>
        <begin position="232"/>
        <end position="446"/>
    </location>
</feature>
<dbReference type="Gene3D" id="1.20.990.10">
    <property type="entry name" value="NADPH-cytochrome p450 Reductase, Chain A, domain 3"/>
    <property type="match status" value="1"/>
</dbReference>
<dbReference type="InterPro" id="IPR023173">
    <property type="entry name" value="NADPH_Cyt_P450_Rdtase_alpha"/>
</dbReference>
<evidence type="ECO:0000256" key="5">
    <source>
        <dbReference type="ARBA" id="ARBA00022643"/>
    </source>
</evidence>
<feature type="binding site" evidence="12">
    <location>
        <begin position="67"/>
        <end position="72"/>
    </location>
    <ligand>
        <name>FMN</name>
        <dbReference type="ChEBI" id="CHEBI:58210"/>
    </ligand>
</feature>
<dbReference type="AlphaFoldDB" id="A0A934VNP1"/>
<feature type="binding site" evidence="12">
    <location>
        <begin position="523"/>
        <end position="527"/>
    </location>
    <ligand>
        <name>NADP(+)</name>
        <dbReference type="ChEBI" id="CHEBI:58349"/>
    </ligand>
</feature>
<evidence type="ECO:0000256" key="11">
    <source>
        <dbReference type="ARBA" id="ARBA00052219"/>
    </source>
</evidence>
<dbReference type="PANTHER" id="PTHR19384">
    <property type="entry name" value="NITRIC OXIDE SYNTHASE-RELATED"/>
    <property type="match status" value="1"/>
</dbReference>
<dbReference type="PRINTS" id="PR00369">
    <property type="entry name" value="FLAVODOXIN"/>
</dbReference>
<keyword evidence="3" id="KW-0028">Amino-acid biosynthesis</keyword>
<dbReference type="Gene3D" id="3.40.50.360">
    <property type="match status" value="1"/>
</dbReference>
<keyword evidence="2" id="KW-0813">Transport</keyword>
<organism evidence="15 16">
    <name type="scientific">Pelagicoccus mobilis</name>
    <dbReference type="NCBI Taxonomy" id="415221"/>
    <lineage>
        <taxon>Bacteria</taxon>
        <taxon>Pseudomonadati</taxon>
        <taxon>Verrucomicrobiota</taxon>
        <taxon>Opitutia</taxon>
        <taxon>Puniceicoccales</taxon>
        <taxon>Pelagicoccaceae</taxon>
        <taxon>Pelagicoccus</taxon>
    </lineage>
</organism>
<dbReference type="InterPro" id="IPR003097">
    <property type="entry name" value="CysJ-like_FAD-binding"/>
</dbReference>
<evidence type="ECO:0000256" key="4">
    <source>
        <dbReference type="ARBA" id="ARBA00022630"/>
    </source>
</evidence>
<comment type="cofactor">
    <cofactor evidence="12">
        <name>FAD</name>
        <dbReference type="ChEBI" id="CHEBI:57692"/>
    </cofactor>
    <text evidence="12">Binds 1 FAD per subunit.</text>
</comment>
<feature type="binding site" evidence="12">
    <location>
        <begin position="150"/>
        <end position="159"/>
    </location>
    <ligand>
        <name>FMN</name>
        <dbReference type="ChEBI" id="CHEBI:58210"/>
    </ligand>
</feature>
<dbReference type="EC" id="1.8.1.2" evidence="1"/>
<dbReference type="SUPFAM" id="SSF52343">
    <property type="entry name" value="Ferredoxin reductase-like, C-terminal NADP-linked domain"/>
    <property type="match status" value="1"/>
</dbReference>
<dbReference type="CDD" id="cd06199">
    <property type="entry name" value="SiR"/>
    <property type="match status" value="1"/>
</dbReference>
<sequence length="597" mass="65242">MSDSPINPPIPSDLTAQLSNLTPQQQAFLAGYLWAESQRGGVPAAVATNGAAPAAAPKRPITVISASATGNAAGVAKKLVAKLEAESLDVKLTSAGSYKARQLPKEDIVIIATSTQGDGEPPEEGVPLHSYLFGKKAPKLDGLSFAVVGLGDSSYPQFCQCGIDFDTKLGELGGERLLDRVDADVDYEAVTDEWIDNMVAKLKEVAGGSSAAVAAAPAQAAEAASESAFNKENPFTATLLNSHPLVTDDAGRMVNHIEIDLDGSGLQYQVGDVLGVVTNNTAEVVDEVLELNGLSGDESIEGRKGSTSIRQALTEQSDLNQLTPKFISDYASTAENKELNALLEDKEKLQSYQAWTPAVGLMRDYPQKLDAQRLFDGLKPLSPRLYSIASSQEEVGEEVHLCVARVDIEHDDKTHNGSASGLLCDRLEEGDEVQVFVEHNPRFRLPQNNDTPIIMIGPGTGIAPFRAFMQQRRADDAQGKNWLFFGNRHFRGDFLYQAEWIEYRDQGLLNDFSLAWSRDGEEKVYVQDKIRENAQQFWEWLQQGAHIYVCGDASRMAKDVEKAILDVIAEQGNKDEDDAAEYLNELREADRYQRDVY</sequence>
<dbReference type="Pfam" id="PF00667">
    <property type="entry name" value="FAD_binding_1"/>
    <property type="match status" value="1"/>
</dbReference>
<dbReference type="PROSITE" id="PS50902">
    <property type="entry name" value="FLAVODOXIN_LIKE"/>
    <property type="match status" value="1"/>
</dbReference>
<evidence type="ECO:0000256" key="6">
    <source>
        <dbReference type="ARBA" id="ARBA00022827"/>
    </source>
</evidence>
<comment type="cofactor">
    <cofactor evidence="12">
        <name>FMN</name>
        <dbReference type="ChEBI" id="CHEBI:58210"/>
    </cofactor>
    <text evidence="12">Binds 1 FMN per subunit.</text>
</comment>
<dbReference type="GO" id="GO:0019344">
    <property type="term" value="P:cysteine biosynthetic process"/>
    <property type="evidence" value="ECO:0007669"/>
    <property type="project" value="UniProtKB-KW"/>
</dbReference>
<keyword evidence="9 15" id="KW-0560">Oxidoreductase</keyword>
<evidence type="ECO:0000256" key="2">
    <source>
        <dbReference type="ARBA" id="ARBA00022448"/>
    </source>
</evidence>
<dbReference type="GO" id="GO:0004783">
    <property type="term" value="F:sulfite reductase (NADPH) activity"/>
    <property type="evidence" value="ECO:0007669"/>
    <property type="project" value="UniProtKB-EC"/>
</dbReference>
<dbReference type="SUPFAM" id="SSF63380">
    <property type="entry name" value="Riboflavin synthase domain-like"/>
    <property type="match status" value="1"/>
</dbReference>
<dbReference type="GO" id="GO:0005829">
    <property type="term" value="C:cytosol"/>
    <property type="evidence" value="ECO:0007669"/>
    <property type="project" value="TreeGrafter"/>
</dbReference>
<dbReference type="InterPro" id="IPR039261">
    <property type="entry name" value="FNR_nucleotide-bd"/>
</dbReference>
<evidence type="ECO:0000256" key="9">
    <source>
        <dbReference type="ARBA" id="ARBA00023002"/>
    </source>
</evidence>
<accession>A0A934VNP1</accession>
<dbReference type="GO" id="GO:0050660">
    <property type="term" value="F:flavin adenine dinucleotide binding"/>
    <property type="evidence" value="ECO:0007669"/>
    <property type="project" value="InterPro"/>
</dbReference>
<dbReference type="InterPro" id="IPR017938">
    <property type="entry name" value="Riboflavin_synthase-like_b-brl"/>
</dbReference>
<feature type="binding site" evidence="12">
    <location>
        <begin position="114"/>
        <end position="117"/>
    </location>
    <ligand>
        <name>FMN</name>
        <dbReference type="ChEBI" id="CHEBI:58210"/>
    </ligand>
</feature>
<keyword evidence="7 12" id="KW-0521">NADP</keyword>
<dbReference type="EMBL" id="JAENIL010000073">
    <property type="protein sequence ID" value="MBK1880161.1"/>
    <property type="molecule type" value="Genomic_DNA"/>
</dbReference>
<evidence type="ECO:0000256" key="10">
    <source>
        <dbReference type="ARBA" id="ARBA00023192"/>
    </source>
</evidence>
<dbReference type="RefSeq" id="WP_200358818.1">
    <property type="nucleotide sequence ID" value="NZ_JAENIL010000073.1"/>
</dbReference>
<dbReference type="Gene3D" id="3.40.50.80">
    <property type="entry name" value="Nucleotide-binding domain of ferredoxin-NADP reductase (FNR) module"/>
    <property type="match status" value="1"/>
</dbReference>
<dbReference type="Proteomes" id="UP000617628">
    <property type="component" value="Unassembled WGS sequence"/>
</dbReference>
<feature type="binding site" evidence="12">
    <location>
        <begin position="384"/>
        <end position="387"/>
    </location>
    <ligand>
        <name>FAD</name>
        <dbReference type="ChEBI" id="CHEBI:57692"/>
    </ligand>
</feature>
<proteinExistence type="predicted"/>
<reference evidence="15" key="1">
    <citation type="submission" date="2021-01" db="EMBL/GenBank/DDBJ databases">
        <title>Modified the classification status of verrucomicrobia.</title>
        <authorList>
            <person name="Feng X."/>
        </authorList>
    </citation>
    <scope>NUCLEOTIDE SEQUENCE</scope>
    <source>
        <strain evidence="15">KCTC 13126</strain>
    </source>
</reference>
<protein>
    <recommendedName>
        <fullName evidence="1">assimilatory sulfite reductase (NADPH)</fullName>
        <ecNumber evidence="1">1.8.1.2</ecNumber>
    </recommendedName>
</protein>
<dbReference type="SUPFAM" id="SSF52218">
    <property type="entry name" value="Flavoproteins"/>
    <property type="match status" value="1"/>
</dbReference>
<evidence type="ECO:0000259" key="14">
    <source>
        <dbReference type="PROSITE" id="PS51384"/>
    </source>
</evidence>
<keyword evidence="6 12" id="KW-0274">FAD</keyword>
<keyword evidence="5 12" id="KW-0288">FMN</keyword>
<name>A0A934VNP1_9BACT</name>
<evidence type="ECO:0000256" key="3">
    <source>
        <dbReference type="ARBA" id="ARBA00022605"/>
    </source>
</evidence>
<evidence type="ECO:0000256" key="1">
    <source>
        <dbReference type="ARBA" id="ARBA00012604"/>
    </source>
</evidence>
<dbReference type="GO" id="GO:0010181">
    <property type="term" value="F:FMN binding"/>
    <property type="evidence" value="ECO:0007669"/>
    <property type="project" value="InterPro"/>
</dbReference>
<dbReference type="InterPro" id="IPR008254">
    <property type="entry name" value="Flavodoxin/NO_synth"/>
</dbReference>
<evidence type="ECO:0000256" key="7">
    <source>
        <dbReference type="ARBA" id="ARBA00022857"/>
    </source>
</evidence>
<dbReference type="PRINTS" id="PR00371">
    <property type="entry name" value="FPNCR"/>
</dbReference>
<dbReference type="InterPro" id="IPR001094">
    <property type="entry name" value="Flavdoxin-like"/>
</dbReference>
<feature type="binding site" evidence="12">
    <location>
        <begin position="417"/>
        <end position="420"/>
    </location>
    <ligand>
        <name>FAD</name>
        <dbReference type="ChEBI" id="CHEBI:57692"/>
    </ligand>
</feature>
<feature type="binding site" evidence="12">
    <location>
        <position position="559"/>
    </location>
    <ligand>
        <name>NADP(+)</name>
        <dbReference type="ChEBI" id="CHEBI:58349"/>
    </ligand>
</feature>
<keyword evidence="16" id="KW-1185">Reference proteome</keyword>